<gene>
    <name evidence="1" type="ORF">A3D09_04065</name>
</gene>
<dbReference type="InterPro" id="IPR004401">
    <property type="entry name" value="YbaB/EbfC"/>
</dbReference>
<proteinExistence type="predicted"/>
<dbReference type="SUPFAM" id="SSF82607">
    <property type="entry name" value="YbaB-like"/>
    <property type="match status" value="1"/>
</dbReference>
<evidence type="ECO:0000313" key="1">
    <source>
        <dbReference type="EMBL" id="OGD70904.1"/>
    </source>
</evidence>
<dbReference type="Gene3D" id="3.30.1310.10">
    <property type="entry name" value="Nucleoid-associated protein YbaB-like domain"/>
    <property type="match status" value="1"/>
</dbReference>
<name>A0A1F5EUS1_9BACT</name>
<evidence type="ECO:0008006" key="3">
    <source>
        <dbReference type="Google" id="ProtNLM"/>
    </source>
</evidence>
<dbReference type="EMBL" id="MFAH01000039">
    <property type="protein sequence ID" value="OGD70904.1"/>
    <property type="molecule type" value="Genomic_DNA"/>
</dbReference>
<dbReference type="GO" id="GO:0003677">
    <property type="term" value="F:DNA binding"/>
    <property type="evidence" value="ECO:0007669"/>
    <property type="project" value="InterPro"/>
</dbReference>
<dbReference type="Pfam" id="PF02575">
    <property type="entry name" value="YbaB_DNA_bd"/>
    <property type="match status" value="1"/>
</dbReference>
<organism evidence="1 2">
    <name type="scientific">Candidatus Collierbacteria bacterium RIFCSPHIGHO2_02_FULL_49_10</name>
    <dbReference type="NCBI Taxonomy" id="1817723"/>
    <lineage>
        <taxon>Bacteria</taxon>
        <taxon>Candidatus Collieribacteriota</taxon>
    </lineage>
</organism>
<reference evidence="1 2" key="1">
    <citation type="journal article" date="2016" name="Nat. Commun.">
        <title>Thousands of microbial genomes shed light on interconnected biogeochemical processes in an aquifer system.</title>
        <authorList>
            <person name="Anantharaman K."/>
            <person name="Brown C.T."/>
            <person name="Hug L.A."/>
            <person name="Sharon I."/>
            <person name="Castelle C.J."/>
            <person name="Probst A.J."/>
            <person name="Thomas B.C."/>
            <person name="Singh A."/>
            <person name="Wilkins M.J."/>
            <person name="Karaoz U."/>
            <person name="Brodie E.L."/>
            <person name="Williams K.H."/>
            <person name="Hubbard S.S."/>
            <person name="Banfield J.F."/>
        </authorList>
    </citation>
    <scope>NUCLEOTIDE SEQUENCE [LARGE SCALE GENOMIC DNA]</scope>
</reference>
<evidence type="ECO:0000313" key="2">
    <source>
        <dbReference type="Proteomes" id="UP000177390"/>
    </source>
</evidence>
<comment type="caution">
    <text evidence="1">The sequence shown here is derived from an EMBL/GenBank/DDBJ whole genome shotgun (WGS) entry which is preliminary data.</text>
</comment>
<dbReference type="Proteomes" id="UP000177390">
    <property type="component" value="Unassembled WGS sequence"/>
</dbReference>
<accession>A0A1F5EUS1</accession>
<dbReference type="InterPro" id="IPR036894">
    <property type="entry name" value="YbaB-like_sf"/>
</dbReference>
<dbReference type="AlphaFoldDB" id="A0A1F5EUS1"/>
<sequence length="95" mass="10105">MFNNIRQFGSQGAAAAKMAMLQMKIKNKKIEVVVDNVKVTVTGDGKLKALSVDGNDLGNVVKAINEAISKAQAYATTEMKGAMGDLSQLLSSMKK</sequence>
<protein>
    <recommendedName>
        <fullName evidence="3">Nucleoid-associated protein, YbaB/EbfC family</fullName>
    </recommendedName>
</protein>